<keyword evidence="5" id="KW-0808">Transferase</keyword>
<dbReference type="CDD" id="cd00075">
    <property type="entry name" value="HATPase"/>
    <property type="match status" value="1"/>
</dbReference>
<name>A0A4Q9VX51_9HYPH</name>
<dbReference type="Proteomes" id="UP000292781">
    <property type="component" value="Unassembled WGS sequence"/>
</dbReference>
<evidence type="ECO:0000256" key="6">
    <source>
        <dbReference type="ARBA" id="ARBA00022692"/>
    </source>
</evidence>
<dbReference type="InterPro" id="IPR036890">
    <property type="entry name" value="HATPase_C_sf"/>
</dbReference>
<evidence type="ECO:0000256" key="8">
    <source>
        <dbReference type="ARBA" id="ARBA00022989"/>
    </source>
</evidence>
<accession>A0A4Q9VX51</accession>
<reference evidence="14 15" key="1">
    <citation type="submission" date="2019-02" db="EMBL/GenBank/DDBJ databases">
        <title>Siculibacillus lacustris gen. nov., sp. nov., a new rosette-forming bacterium isolated from a freshwater crater lake (Lake St. Ana, Romania).</title>
        <authorList>
            <person name="Felfoldi T."/>
            <person name="Marton Z."/>
            <person name="Szabo A."/>
            <person name="Mentes A."/>
            <person name="Boka K."/>
            <person name="Marialigeti K."/>
            <person name="Mathe I."/>
            <person name="Koncz M."/>
            <person name="Schumann P."/>
            <person name="Toth E."/>
        </authorList>
    </citation>
    <scope>NUCLEOTIDE SEQUENCE [LARGE SCALE GENOMIC DNA]</scope>
    <source>
        <strain evidence="14 15">SA-279</strain>
    </source>
</reference>
<evidence type="ECO:0000256" key="10">
    <source>
        <dbReference type="ARBA" id="ARBA00023136"/>
    </source>
</evidence>
<keyword evidence="9" id="KW-0902">Two-component regulatory system</keyword>
<proteinExistence type="predicted"/>
<dbReference type="Pfam" id="PF02518">
    <property type="entry name" value="HATPase_c"/>
    <property type="match status" value="1"/>
</dbReference>
<dbReference type="InterPro" id="IPR003660">
    <property type="entry name" value="HAMP_dom"/>
</dbReference>
<evidence type="ECO:0000256" key="3">
    <source>
        <dbReference type="ARBA" id="ARBA00012438"/>
    </source>
</evidence>
<feature type="domain" description="Histidine kinase" evidence="12">
    <location>
        <begin position="259"/>
        <end position="473"/>
    </location>
</feature>
<evidence type="ECO:0000256" key="2">
    <source>
        <dbReference type="ARBA" id="ARBA00004370"/>
    </source>
</evidence>
<evidence type="ECO:0000259" key="12">
    <source>
        <dbReference type="PROSITE" id="PS50109"/>
    </source>
</evidence>
<dbReference type="PANTHER" id="PTHR45436">
    <property type="entry name" value="SENSOR HISTIDINE KINASE YKOH"/>
    <property type="match status" value="1"/>
</dbReference>
<dbReference type="GO" id="GO:0000155">
    <property type="term" value="F:phosphorelay sensor kinase activity"/>
    <property type="evidence" value="ECO:0007669"/>
    <property type="project" value="InterPro"/>
</dbReference>
<feature type="transmembrane region" description="Helical" evidence="11">
    <location>
        <begin position="25"/>
        <end position="47"/>
    </location>
</feature>
<dbReference type="GO" id="GO:0005886">
    <property type="term" value="C:plasma membrane"/>
    <property type="evidence" value="ECO:0007669"/>
    <property type="project" value="TreeGrafter"/>
</dbReference>
<dbReference type="SMART" id="SM00387">
    <property type="entry name" value="HATPase_c"/>
    <property type="match status" value="1"/>
</dbReference>
<dbReference type="SMART" id="SM00388">
    <property type="entry name" value="HisKA"/>
    <property type="match status" value="1"/>
</dbReference>
<keyword evidence="8 11" id="KW-1133">Transmembrane helix</keyword>
<dbReference type="PANTHER" id="PTHR45436:SF8">
    <property type="entry name" value="HISTIDINE KINASE"/>
    <property type="match status" value="1"/>
</dbReference>
<evidence type="ECO:0000256" key="11">
    <source>
        <dbReference type="SAM" id="Phobius"/>
    </source>
</evidence>
<dbReference type="EMBL" id="SJFN01000002">
    <property type="protein sequence ID" value="TBW40963.1"/>
    <property type="molecule type" value="Genomic_DNA"/>
</dbReference>
<evidence type="ECO:0000256" key="9">
    <source>
        <dbReference type="ARBA" id="ARBA00023012"/>
    </source>
</evidence>
<dbReference type="SUPFAM" id="SSF47384">
    <property type="entry name" value="Homodimeric domain of signal transducing histidine kinase"/>
    <property type="match status" value="1"/>
</dbReference>
<keyword evidence="6 11" id="KW-0812">Transmembrane</keyword>
<evidence type="ECO:0000313" key="15">
    <source>
        <dbReference type="Proteomes" id="UP000292781"/>
    </source>
</evidence>
<dbReference type="Pfam" id="PF00672">
    <property type="entry name" value="HAMP"/>
    <property type="match status" value="1"/>
</dbReference>
<dbReference type="OrthoDB" id="9815202at2"/>
<evidence type="ECO:0000256" key="1">
    <source>
        <dbReference type="ARBA" id="ARBA00000085"/>
    </source>
</evidence>
<sequence>MTARPAGAAREPLFARLARASRTTAVRLSILHLVVFSIFSFFLVVVVSHDAARIMTLQLHEAIDVDVAALEDQYRLGGLVRLFYALDERGRRPDAGLYYVVDTSGNPIAGNVAELPPSAFDDTDDEARPVDYVRFEAGKAIQHVALVRSFALDNGFRVLVGRDLGERDRFRVVVRRAFRAMVLMLVVLGGVTWLFLSRRVLRRIDQVSETSGRIVAGDLSGRLPVTGAGDEFDRLAVALNGMLAKIVDLMKGLKDVSDNVAHDLKTPLTRLRNRVEGALSGPPDLERWREALEATIEESDALIRTFDALLMITRVEAGSALTTPEPVDLAALVREIAELYEPVAEDAGTSLTVKAEPATVSGNRELLALAVTNLVDNALKYGHPGDRPATITLAVTTGPAGAALSVADDGPGIPEADRERVLGRFVRLEASRNAPGSGLGLSLVAAVAQQHRATLTLEEATPGLRVVLRFPAP</sequence>
<dbReference type="InterPro" id="IPR003594">
    <property type="entry name" value="HATPase_dom"/>
</dbReference>
<evidence type="ECO:0000259" key="13">
    <source>
        <dbReference type="PROSITE" id="PS50885"/>
    </source>
</evidence>
<keyword evidence="15" id="KW-1185">Reference proteome</keyword>
<dbReference type="EC" id="2.7.13.3" evidence="3"/>
<feature type="domain" description="HAMP" evidence="13">
    <location>
        <begin position="198"/>
        <end position="251"/>
    </location>
</feature>
<comment type="catalytic activity">
    <reaction evidence="1">
        <text>ATP + protein L-histidine = ADP + protein N-phospho-L-histidine.</text>
        <dbReference type="EC" id="2.7.13.3"/>
    </reaction>
</comment>
<dbReference type="Gene3D" id="6.10.340.10">
    <property type="match status" value="1"/>
</dbReference>
<comment type="subcellular location">
    <subcellularLocation>
        <location evidence="2">Membrane</location>
    </subcellularLocation>
</comment>
<comment type="caution">
    <text evidence="14">The sequence shown here is derived from an EMBL/GenBank/DDBJ whole genome shotgun (WGS) entry which is preliminary data.</text>
</comment>
<dbReference type="Gene3D" id="1.10.287.130">
    <property type="match status" value="1"/>
</dbReference>
<dbReference type="PRINTS" id="PR00344">
    <property type="entry name" value="BCTRLSENSOR"/>
</dbReference>
<dbReference type="CDD" id="cd00082">
    <property type="entry name" value="HisKA"/>
    <property type="match status" value="1"/>
</dbReference>
<gene>
    <name evidence="14" type="ORF">EYW49_02060</name>
</gene>
<dbReference type="AlphaFoldDB" id="A0A4Q9VX51"/>
<organism evidence="14 15">
    <name type="scientific">Siculibacillus lacustris</name>
    <dbReference type="NCBI Taxonomy" id="1549641"/>
    <lineage>
        <taxon>Bacteria</taxon>
        <taxon>Pseudomonadati</taxon>
        <taxon>Pseudomonadota</taxon>
        <taxon>Alphaproteobacteria</taxon>
        <taxon>Hyphomicrobiales</taxon>
        <taxon>Ancalomicrobiaceae</taxon>
        <taxon>Siculibacillus</taxon>
    </lineage>
</organism>
<feature type="transmembrane region" description="Helical" evidence="11">
    <location>
        <begin position="177"/>
        <end position="196"/>
    </location>
</feature>
<keyword evidence="10 11" id="KW-0472">Membrane</keyword>
<dbReference type="PROSITE" id="PS50109">
    <property type="entry name" value="HIS_KIN"/>
    <property type="match status" value="1"/>
</dbReference>
<dbReference type="RefSeq" id="WP_131305456.1">
    <property type="nucleotide sequence ID" value="NZ_SJFN01000002.1"/>
</dbReference>
<dbReference type="SMART" id="SM00304">
    <property type="entry name" value="HAMP"/>
    <property type="match status" value="1"/>
</dbReference>
<evidence type="ECO:0000256" key="5">
    <source>
        <dbReference type="ARBA" id="ARBA00022679"/>
    </source>
</evidence>
<keyword evidence="4" id="KW-0597">Phosphoprotein</keyword>
<evidence type="ECO:0000256" key="4">
    <source>
        <dbReference type="ARBA" id="ARBA00022553"/>
    </source>
</evidence>
<dbReference type="Gene3D" id="3.30.565.10">
    <property type="entry name" value="Histidine kinase-like ATPase, C-terminal domain"/>
    <property type="match status" value="1"/>
</dbReference>
<dbReference type="SUPFAM" id="SSF55874">
    <property type="entry name" value="ATPase domain of HSP90 chaperone/DNA topoisomerase II/histidine kinase"/>
    <property type="match status" value="1"/>
</dbReference>
<dbReference type="InterPro" id="IPR004358">
    <property type="entry name" value="Sig_transdc_His_kin-like_C"/>
</dbReference>
<dbReference type="SUPFAM" id="SSF158472">
    <property type="entry name" value="HAMP domain-like"/>
    <property type="match status" value="1"/>
</dbReference>
<dbReference type="InterPro" id="IPR050428">
    <property type="entry name" value="TCS_sensor_his_kinase"/>
</dbReference>
<evidence type="ECO:0000256" key="7">
    <source>
        <dbReference type="ARBA" id="ARBA00022777"/>
    </source>
</evidence>
<dbReference type="InterPro" id="IPR005467">
    <property type="entry name" value="His_kinase_dom"/>
</dbReference>
<dbReference type="PROSITE" id="PS50885">
    <property type="entry name" value="HAMP"/>
    <property type="match status" value="1"/>
</dbReference>
<dbReference type="Pfam" id="PF00512">
    <property type="entry name" value="HisKA"/>
    <property type="match status" value="1"/>
</dbReference>
<protein>
    <recommendedName>
        <fullName evidence="3">histidine kinase</fullName>
        <ecNumber evidence="3">2.7.13.3</ecNumber>
    </recommendedName>
</protein>
<dbReference type="InterPro" id="IPR036097">
    <property type="entry name" value="HisK_dim/P_sf"/>
</dbReference>
<dbReference type="InterPro" id="IPR003661">
    <property type="entry name" value="HisK_dim/P_dom"/>
</dbReference>
<evidence type="ECO:0000313" key="14">
    <source>
        <dbReference type="EMBL" id="TBW40963.1"/>
    </source>
</evidence>
<dbReference type="CDD" id="cd06225">
    <property type="entry name" value="HAMP"/>
    <property type="match status" value="1"/>
</dbReference>
<keyword evidence="7" id="KW-0418">Kinase</keyword>